<evidence type="ECO:0000256" key="1">
    <source>
        <dbReference type="ARBA" id="ARBA00004123"/>
    </source>
</evidence>
<dbReference type="Pfam" id="PF16770">
    <property type="entry name" value="RTT107_BRCT_5"/>
    <property type="match status" value="1"/>
</dbReference>
<dbReference type="PROSITE" id="PS50172">
    <property type="entry name" value="BRCT"/>
    <property type="match status" value="1"/>
</dbReference>
<dbReference type="PANTHER" id="PTHR23196:SF1">
    <property type="entry name" value="PAX-INTERACTING PROTEIN 1"/>
    <property type="match status" value="1"/>
</dbReference>
<keyword evidence="6" id="KW-1185">Reference proteome</keyword>
<evidence type="ECO:0000259" key="4">
    <source>
        <dbReference type="PROSITE" id="PS50172"/>
    </source>
</evidence>
<dbReference type="SUPFAM" id="SSF52113">
    <property type="entry name" value="BRCT domain"/>
    <property type="match status" value="1"/>
</dbReference>
<dbReference type="OMA" id="MIVECAG"/>
<dbReference type="EMBL" id="KZ293661">
    <property type="protein sequence ID" value="PBK91515.1"/>
    <property type="molecule type" value="Genomic_DNA"/>
</dbReference>
<dbReference type="InterPro" id="IPR036420">
    <property type="entry name" value="BRCT_dom_sf"/>
</dbReference>
<comment type="subcellular location">
    <subcellularLocation>
        <location evidence="1">Nucleus</location>
    </subcellularLocation>
</comment>
<evidence type="ECO:0000256" key="2">
    <source>
        <dbReference type="ARBA" id="ARBA00022763"/>
    </source>
</evidence>
<dbReference type="GO" id="GO:0006974">
    <property type="term" value="P:DNA damage response"/>
    <property type="evidence" value="ECO:0007669"/>
    <property type="project" value="UniProtKB-KW"/>
</dbReference>
<keyword evidence="3" id="KW-0539">Nucleus</keyword>
<dbReference type="CDD" id="cd17743">
    <property type="entry name" value="BRCT_BRC1_like_rpt5"/>
    <property type="match status" value="1"/>
</dbReference>
<protein>
    <submittedName>
        <fullName evidence="5">BRCT domain-containing protein</fullName>
    </submittedName>
</protein>
<dbReference type="InterPro" id="IPR001357">
    <property type="entry name" value="BRCT_dom"/>
</dbReference>
<feature type="non-terminal residue" evidence="5">
    <location>
        <position position="1"/>
    </location>
</feature>
<feature type="non-terminal residue" evidence="5">
    <location>
        <position position="197"/>
    </location>
</feature>
<dbReference type="InParanoid" id="A0A2H3D8D5"/>
<dbReference type="Proteomes" id="UP000217790">
    <property type="component" value="Unassembled WGS sequence"/>
</dbReference>
<accession>A0A2H3D8D5</accession>
<dbReference type="CDD" id="cd18432">
    <property type="entry name" value="BRCT_PAXIP1_rpt6_like"/>
    <property type="match status" value="1"/>
</dbReference>
<dbReference type="OrthoDB" id="342264at2759"/>
<evidence type="ECO:0000313" key="6">
    <source>
        <dbReference type="Proteomes" id="UP000217790"/>
    </source>
</evidence>
<dbReference type="GO" id="GO:0005634">
    <property type="term" value="C:nucleus"/>
    <property type="evidence" value="ECO:0007669"/>
    <property type="project" value="UniProtKB-SubCell"/>
</dbReference>
<dbReference type="InterPro" id="IPR051579">
    <property type="entry name" value="DDR_Transcriptional_Reg"/>
</dbReference>
<feature type="domain" description="BRCT" evidence="4">
    <location>
        <begin position="12"/>
        <end position="79"/>
    </location>
</feature>
<gene>
    <name evidence="5" type="ORF">ARMGADRAFT_885186</name>
</gene>
<dbReference type="AlphaFoldDB" id="A0A2H3D8D5"/>
<name>A0A2H3D8D5_ARMGA</name>
<dbReference type="Pfam" id="PF16589">
    <property type="entry name" value="BRCT_2"/>
    <property type="match status" value="1"/>
</dbReference>
<keyword evidence="2" id="KW-0227">DNA damage</keyword>
<sequence>VKLMTTQVPLSDDVLKHLLKLGVKLTTRASECTHLLAPHVVRTEKFLCALAVSPWILSPKWATDSTASNKLLPEEDYLLEDQTNERKYNFQLSDTVAKAKTLKGQLFAKRTFYVTPKVSVDHKLLKNVITAFGGQISTQTPTIRVLKSSSNRHVISCPEDISIWRPIAQQFPVYTQELVLTGALKQEVEWDNKDFQL</sequence>
<dbReference type="PANTHER" id="PTHR23196">
    <property type="entry name" value="PAX TRANSCRIPTION ACTIVATION DOMAIN INTERACTING PROTEIN"/>
    <property type="match status" value="1"/>
</dbReference>
<evidence type="ECO:0000256" key="3">
    <source>
        <dbReference type="ARBA" id="ARBA00023242"/>
    </source>
</evidence>
<proteinExistence type="predicted"/>
<evidence type="ECO:0000313" key="5">
    <source>
        <dbReference type="EMBL" id="PBK91515.1"/>
    </source>
</evidence>
<dbReference type="Gene3D" id="3.40.50.10190">
    <property type="entry name" value="BRCT domain"/>
    <property type="match status" value="2"/>
</dbReference>
<dbReference type="STRING" id="47427.A0A2H3D8D5"/>
<reference evidence="6" key="1">
    <citation type="journal article" date="2017" name="Nat. Ecol. Evol.">
        <title>Genome expansion and lineage-specific genetic innovations in the forest pathogenic fungi Armillaria.</title>
        <authorList>
            <person name="Sipos G."/>
            <person name="Prasanna A.N."/>
            <person name="Walter M.C."/>
            <person name="O'Connor E."/>
            <person name="Balint B."/>
            <person name="Krizsan K."/>
            <person name="Kiss B."/>
            <person name="Hess J."/>
            <person name="Varga T."/>
            <person name="Slot J."/>
            <person name="Riley R."/>
            <person name="Boka B."/>
            <person name="Rigling D."/>
            <person name="Barry K."/>
            <person name="Lee J."/>
            <person name="Mihaltcheva S."/>
            <person name="LaButti K."/>
            <person name="Lipzen A."/>
            <person name="Waldron R."/>
            <person name="Moloney N.M."/>
            <person name="Sperisen C."/>
            <person name="Kredics L."/>
            <person name="Vagvoelgyi C."/>
            <person name="Patrignani A."/>
            <person name="Fitzpatrick D."/>
            <person name="Nagy I."/>
            <person name="Doyle S."/>
            <person name="Anderson J.B."/>
            <person name="Grigoriev I.V."/>
            <person name="Gueldener U."/>
            <person name="Muensterkoetter M."/>
            <person name="Nagy L.G."/>
        </authorList>
    </citation>
    <scope>NUCLEOTIDE SEQUENCE [LARGE SCALE GENOMIC DNA]</scope>
    <source>
        <strain evidence="6">Ar21-2</strain>
    </source>
</reference>
<organism evidence="5 6">
    <name type="scientific">Armillaria gallica</name>
    <name type="common">Bulbous honey fungus</name>
    <name type="synonym">Armillaria bulbosa</name>
    <dbReference type="NCBI Taxonomy" id="47427"/>
    <lineage>
        <taxon>Eukaryota</taxon>
        <taxon>Fungi</taxon>
        <taxon>Dikarya</taxon>
        <taxon>Basidiomycota</taxon>
        <taxon>Agaricomycotina</taxon>
        <taxon>Agaricomycetes</taxon>
        <taxon>Agaricomycetidae</taxon>
        <taxon>Agaricales</taxon>
        <taxon>Marasmiineae</taxon>
        <taxon>Physalacriaceae</taxon>
        <taxon>Armillaria</taxon>
    </lineage>
</organism>